<dbReference type="Proteomes" id="UP001327027">
    <property type="component" value="Unassembled WGS sequence"/>
</dbReference>
<dbReference type="RefSeq" id="WP_324182342.1">
    <property type="nucleotide sequence ID" value="NZ_BAABAW010000006.1"/>
</dbReference>
<accession>A0ABU6A2N8</accession>
<dbReference type="EMBL" id="JAYKLX010000013">
    <property type="protein sequence ID" value="MEB3348320.1"/>
    <property type="molecule type" value="Genomic_DNA"/>
</dbReference>
<keyword evidence="2" id="KW-1185">Reference proteome</keyword>
<dbReference type="PROSITE" id="PS51257">
    <property type="entry name" value="PROKAR_LIPOPROTEIN"/>
    <property type="match status" value="1"/>
</dbReference>
<evidence type="ECO:0000313" key="1">
    <source>
        <dbReference type="EMBL" id="MEB3348320.1"/>
    </source>
</evidence>
<name>A0ABU6A2N8_9FLAO</name>
<comment type="caution">
    <text evidence="1">The sequence shown here is derived from an EMBL/GenBank/DDBJ whole genome shotgun (WGS) entry which is preliminary data.</text>
</comment>
<evidence type="ECO:0008006" key="3">
    <source>
        <dbReference type="Google" id="ProtNLM"/>
    </source>
</evidence>
<protein>
    <recommendedName>
        <fullName evidence="3">Lipoprotein</fullName>
    </recommendedName>
</protein>
<reference evidence="1 2" key="1">
    <citation type="journal article" date="2013" name="Int. J. Syst. Evol. Microbiol.">
        <title>Aquimarina gracilis sp. nov., isolated from the gut microflora of a mussel, Mytilus coruscus, and emended description of Aquimarina spongiae.</title>
        <authorList>
            <person name="Park S.C."/>
            <person name="Choe H.N."/>
            <person name="Baik K.S."/>
            <person name="Seong C.N."/>
        </authorList>
    </citation>
    <scope>NUCLEOTIDE SEQUENCE [LARGE SCALE GENOMIC DNA]</scope>
    <source>
        <strain evidence="1 2">PSC32</strain>
    </source>
</reference>
<proteinExistence type="predicted"/>
<sequence>MAFKPHINRSFCYLRRSISYCLLCIFLLGCTSDDTKDDNGTPNPNLENIDFTNATTATDDNGNSYEIGFNQVTSINQDPFVRKKNAAGETIWYVEHEKSEVDGRAKMILIDNNNTPWVVFTVVGGSNTPTYITTQAIVEGAFANVYQKSYGTGGGPKVSIIAKLNPETGAIEKATYMIAKKDDGKTNGFNIQEIGITNQNIAVKAESVAWPPGTGTSYQRFPDITDADRVDGVFNMYYEVKTDLTQIVDAQIFKN</sequence>
<evidence type="ECO:0000313" key="2">
    <source>
        <dbReference type="Proteomes" id="UP001327027"/>
    </source>
</evidence>
<gene>
    <name evidence="1" type="ORF">U6A24_22780</name>
</gene>
<organism evidence="1 2">
    <name type="scientific">Aquimarina gracilis</name>
    <dbReference type="NCBI Taxonomy" id="874422"/>
    <lineage>
        <taxon>Bacteria</taxon>
        <taxon>Pseudomonadati</taxon>
        <taxon>Bacteroidota</taxon>
        <taxon>Flavobacteriia</taxon>
        <taxon>Flavobacteriales</taxon>
        <taxon>Flavobacteriaceae</taxon>
        <taxon>Aquimarina</taxon>
    </lineage>
</organism>